<proteinExistence type="predicted"/>
<organism evidence="1 2">
    <name type="scientific">Palleniella muris</name>
    <dbReference type="NCBI Taxonomy" id="3038145"/>
    <lineage>
        <taxon>Bacteria</taxon>
        <taxon>Pseudomonadati</taxon>
        <taxon>Bacteroidota</taxon>
        <taxon>Bacteroidia</taxon>
        <taxon>Bacteroidales</taxon>
        <taxon>Prevotellaceae</taxon>
        <taxon>Palleniella</taxon>
    </lineage>
</organism>
<comment type="caution">
    <text evidence="1">The sequence shown here is derived from an EMBL/GenBank/DDBJ whole genome shotgun (WGS) entry which is preliminary data.</text>
</comment>
<dbReference type="EMBL" id="SRZC01000020">
    <property type="protein sequence ID" value="TGX80965.1"/>
    <property type="molecule type" value="Genomic_DNA"/>
</dbReference>
<name>A0AC61QN59_9BACT</name>
<keyword evidence="2" id="KW-1185">Reference proteome</keyword>
<evidence type="ECO:0000313" key="2">
    <source>
        <dbReference type="Proteomes" id="UP000308886"/>
    </source>
</evidence>
<evidence type="ECO:0000313" key="1">
    <source>
        <dbReference type="EMBL" id="TGX80965.1"/>
    </source>
</evidence>
<protein>
    <submittedName>
        <fullName evidence="1">Uncharacterized protein</fullName>
    </submittedName>
</protein>
<dbReference type="Proteomes" id="UP000308886">
    <property type="component" value="Unassembled WGS sequence"/>
</dbReference>
<gene>
    <name evidence="1" type="ORF">E5358_11330</name>
</gene>
<reference evidence="1" key="1">
    <citation type="submission" date="2019-04" db="EMBL/GenBank/DDBJ databases">
        <title>Microbes associate with the intestines of laboratory mice.</title>
        <authorList>
            <person name="Navarre W."/>
            <person name="Wong E."/>
            <person name="Huang K."/>
            <person name="Tropini C."/>
            <person name="Ng K."/>
            <person name="Yu B."/>
        </authorList>
    </citation>
    <scope>NUCLEOTIDE SEQUENCE</scope>
    <source>
        <strain evidence="1">NM73_A23</strain>
    </source>
</reference>
<accession>A0AC61QN59</accession>
<sequence length="66" mass="7644">MTETEIINKRLARYGRNAYNRAKSEDKAFIIIGNSIYRMSADGSKHKVEELPTTRVKAKQKNFIIK</sequence>